<evidence type="ECO:0000313" key="8">
    <source>
        <dbReference type="EMBL" id="PSV01121.1"/>
    </source>
</evidence>
<dbReference type="Gene3D" id="2.30.30.910">
    <property type="match status" value="1"/>
</dbReference>
<dbReference type="Pfam" id="PF03963">
    <property type="entry name" value="FlgD"/>
    <property type="match status" value="1"/>
</dbReference>
<dbReference type="Proteomes" id="UP000241426">
    <property type="component" value="Unassembled WGS sequence"/>
</dbReference>
<comment type="function">
    <text evidence="4 5">Required for flagellar hook formation. May act as a scaffolding protein.</text>
</comment>
<evidence type="ECO:0000256" key="2">
    <source>
        <dbReference type="ARBA" id="ARBA00016013"/>
    </source>
</evidence>
<comment type="similarity">
    <text evidence="1 5">Belongs to the FlgD family.</text>
</comment>
<dbReference type="EMBL" id="PYNF01000002">
    <property type="protein sequence ID" value="PSV01121.1"/>
    <property type="molecule type" value="Genomic_DNA"/>
</dbReference>
<dbReference type="InterPro" id="IPR025965">
    <property type="entry name" value="FlgD/Vpr_Ig-like"/>
</dbReference>
<reference evidence="8 9" key="1">
    <citation type="submission" date="2018-01" db="EMBL/GenBank/DDBJ databases">
        <title>Whole genome sequencing of Histamine producing bacteria.</title>
        <authorList>
            <person name="Butler K."/>
        </authorList>
    </citation>
    <scope>NUCLEOTIDE SEQUENCE [LARGE SCALE GENOMIC DNA]</scope>
    <source>
        <strain evidence="8 9">FS-7.2</strain>
    </source>
</reference>
<accession>A0A2T3KMV4</accession>
<evidence type="ECO:0000256" key="4">
    <source>
        <dbReference type="ARBA" id="ARBA00024746"/>
    </source>
</evidence>
<comment type="caution">
    <text evidence="8">The sequence shown here is derived from an EMBL/GenBank/DDBJ whole genome shotgun (WGS) entry which is preliminary data.</text>
</comment>
<evidence type="ECO:0000259" key="7">
    <source>
        <dbReference type="Pfam" id="PF13860"/>
    </source>
</evidence>
<feature type="region of interest" description="Disordered" evidence="6">
    <location>
        <begin position="1"/>
        <end position="34"/>
    </location>
</feature>
<dbReference type="AlphaFoldDB" id="A0A2T3KMV4"/>
<evidence type="ECO:0000313" key="9">
    <source>
        <dbReference type="Proteomes" id="UP000241426"/>
    </source>
</evidence>
<keyword evidence="3 5" id="KW-1005">Bacterial flagellum biogenesis</keyword>
<feature type="domain" description="FlgD/Vpr Ig-like" evidence="7">
    <location>
        <begin position="133"/>
        <end position="185"/>
    </location>
</feature>
<evidence type="ECO:0000256" key="1">
    <source>
        <dbReference type="ARBA" id="ARBA00010577"/>
    </source>
</evidence>
<name>A0A2T3KMV4_9GAMM</name>
<organism evidence="8 9">
    <name type="scientific">Photobacterium kishitanii</name>
    <dbReference type="NCBI Taxonomy" id="318456"/>
    <lineage>
        <taxon>Bacteria</taxon>
        <taxon>Pseudomonadati</taxon>
        <taxon>Pseudomonadota</taxon>
        <taxon>Gammaproteobacteria</taxon>
        <taxon>Vibrionales</taxon>
        <taxon>Vibrionaceae</taxon>
        <taxon>Photobacterium</taxon>
    </lineage>
</organism>
<dbReference type="InterPro" id="IPR005648">
    <property type="entry name" value="FlgD"/>
</dbReference>
<dbReference type="GO" id="GO:0044781">
    <property type="term" value="P:bacterial-type flagellum organization"/>
    <property type="evidence" value="ECO:0007669"/>
    <property type="project" value="UniProtKB-UniRule"/>
</dbReference>
<dbReference type="Pfam" id="PF13860">
    <property type="entry name" value="FlgD_ig"/>
    <property type="match status" value="1"/>
</dbReference>
<proteinExistence type="inferred from homology"/>
<protein>
    <recommendedName>
        <fullName evidence="2 5">Basal-body rod modification protein FlgD</fullName>
    </recommendedName>
</protein>
<sequence length="231" mass="24936">MNISNDMGLSSTSIQARSSYQHPKATSEKNSGSDLRNQFMTLLTAQIKNQDPTEPLKPQEQIAQLAQLSQVEQSEKQTAVLRSILDGMSKKITIAPLDLLNRSITTDFNRFSLSGNSQIELKVNSPLISKQGGSIKILVTDQNNRIVKSMNISKDAATHSITWDGKGDLGASLSGGVYSLHAEQSLNGISKKIGITTSGKVEHVDIKNGGLLRLDNGMTISTDSVINVNSK</sequence>
<feature type="compositionally biased region" description="Polar residues" evidence="6">
    <location>
        <begin position="1"/>
        <end position="21"/>
    </location>
</feature>
<dbReference type="Gene3D" id="2.60.40.4070">
    <property type="match status" value="1"/>
</dbReference>
<gene>
    <name evidence="8" type="ORF">C9J27_03620</name>
</gene>
<evidence type="ECO:0000256" key="6">
    <source>
        <dbReference type="SAM" id="MobiDB-lite"/>
    </source>
</evidence>
<evidence type="ECO:0000256" key="3">
    <source>
        <dbReference type="ARBA" id="ARBA00022795"/>
    </source>
</evidence>
<evidence type="ECO:0000256" key="5">
    <source>
        <dbReference type="RuleBase" id="RU362076"/>
    </source>
</evidence>